<feature type="domain" description="Yip1" evidence="18">
    <location>
        <begin position="449"/>
        <end position="609"/>
    </location>
</feature>
<dbReference type="NCBIfam" id="TIGR03722">
    <property type="entry name" value="arch_KAE1"/>
    <property type="match status" value="1"/>
</dbReference>
<dbReference type="CDD" id="cd24132">
    <property type="entry name" value="ASKHA_NBD_OSGEP_like_euk"/>
    <property type="match status" value="1"/>
</dbReference>
<reference evidence="19" key="2">
    <citation type="submission" date="2020-05" db="UniProtKB">
        <authorList>
            <consortium name="EnsemblMetazoa"/>
        </authorList>
    </citation>
    <scope>IDENTIFICATION</scope>
    <source>
        <strain evidence="19">MINIMUS1</strain>
    </source>
</reference>
<accession>A0A182WBJ2</accession>
<evidence type="ECO:0000256" key="10">
    <source>
        <dbReference type="ARBA" id="ARBA00023136"/>
    </source>
</evidence>
<dbReference type="InterPro" id="IPR006977">
    <property type="entry name" value="Yip1_dom"/>
</dbReference>
<keyword evidence="9 16" id="KW-1133">Transmembrane helix</keyword>
<feature type="transmembrane region" description="Helical" evidence="16">
    <location>
        <begin position="455"/>
        <end position="473"/>
    </location>
</feature>
<keyword evidence="6 16" id="KW-0812">Transmembrane</keyword>
<evidence type="ECO:0000256" key="16">
    <source>
        <dbReference type="SAM" id="Phobius"/>
    </source>
</evidence>
<dbReference type="InterPro" id="IPR017861">
    <property type="entry name" value="KAE1/TsaD"/>
</dbReference>
<dbReference type="Pfam" id="PF00814">
    <property type="entry name" value="TsaD"/>
    <property type="match status" value="1"/>
</dbReference>
<evidence type="ECO:0000256" key="9">
    <source>
        <dbReference type="ARBA" id="ARBA00022989"/>
    </source>
</evidence>
<dbReference type="GO" id="GO:0000408">
    <property type="term" value="C:EKC/KEOPS complex"/>
    <property type="evidence" value="ECO:0007669"/>
    <property type="project" value="InterPro"/>
</dbReference>
<feature type="binding site" evidence="14">
    <location>
        <position position="893"/>
    </location>
    <ligand>
        <name>substrate</name>
    </ligand>
</feature>
<evidence type="ECO:0000256" key="12">
    <source>
        <dbReference type="ARBA" id="ARBA00030439"/>
    </source>
</evidence>
<keyword evidence="11 14" id="KW-0012">Acyltransferase</keyword>
<proteinExistence type="inferred from homology"/>
<protein>
    <recommendedName>
        <fullName evidence="3">N(6)-L-threonylcarbamoyladenine synthase</fullName>
        <ecNumber evidence="3">2.3.1.234</ecNumber>
    </recommendedName>
    <alternativeName>
        <fullName evidence="12">N6-L-threonylcarbamoyladenine synthase</fullName>
    </alternativeName>
</protein>
<keyword evidence="4 14" id="KW-0963">Cytoplasm</keyword>
<dbReference type="GO" id="GO:0005634">
    <property type="term" value="C:nucleus"/>
    <property type="evidence" value="ECO:0007669"/>
    <property type="project" value="UniProtKB-SubCell"/>
</dbReference>
<keyword evidence="14" id="KW-0539">Nucleus</keyword>
<evidence type="ECO:0000313" key="19">
    <source>
        <dbReference type="EnsemblMetazoa" id="AMIN007721-PA"/>
    </source>
</evidence>
<evidence type="ECO:0000313" key="20">
    <source>
        <dbReference type="Proteomes" id="UP000075920"/>
    </source>
</evidence>
<reference evidence="20" key="1">
    <citation type="submission" date="2013-03" db="EMBL/GenBank/DDBJ databases">
        <title>The Genome Sequence of Anopheles minimus MINIMUS1.</title>
        <authorList>
            <consortium name="The Broad Institute Genomics Platform"/>
            <person name="Neafsey D.E."/>
            <person name="Walton C."/>
            <person name="Walker B."/>
            <person name="Young S.K."/>
            <person name="Zeng Q."/>
            <person name="Gargeya S."/>
            <person name="Fitzgerald M."/>
            <person name="Haas B."/>
            <person name="Abouelleil A."/>
            <person name="Allen A.W."/>
            <person name="Alvarado L."/>
            <person name="Arachchi H.M."/>
            <person name="Berlin A.M."/>
            <person name="Chapman S.B."/>
            <person name="Gainer-Dewar J."/>
            <person name="Goldberg J."/>
            <person name="Griggs A."/>
            <person name="Gujja S."/>
            <person name="Hansen M."/>
            <person name="Howarth C."/>
            <person name="Imamovic A."/>
            <person name="Ireland A."/>
            <person name="Larimer J."/>
            <person name="McCowan C."/>
            <person name="Murphy C."/>
            <person name="Pearson M."/>
            <person name="Poon T.W."/>
            <person name="Priest M."/>
            <person name="Roberts A."/>
            <person name="Saif S."/>
            <person name="Shea T."/>
            <person name="Sisk P."/>
            <person name="Sykes S."/>
            <person name="Wortman J."/>
            <person name="Nusbaum C."/>
            <person name="Birren B."/>
        </authorList>
    </citation>
    <scope>NUCLEOTIDE SEQUENCE [LARGE SCALE GENOMIC DNA]</scope>
    <source>
        <strain evidence="20">MINIMUS1</strain>
    </source>
</reference>
<dbReference type="EnsemblMetazoa" id="AMIN007721-RA">
    <property type="protein sequence ID" value="AMIN007721-PA"/>
    <property type="gene ID" value="AMIN007721"/>
</dbReference>
<keyword evidence="8 14" id="KW-0479">Metal-binding</keyword>
<dbReference type="GO" id="GO:0002949">
    <property type="term" value="P:tRNA threonylcarbamoyladenosine modification"/>
    <property type="evidence" value="ECO:0007669"/>
    <property type="project" value="UniProtKB-UniRule"/>
</dbReference>
<dbReference type="NCBIfam" id="TIGR00329">
    <property type="entry name" value="gcp_kae1"/>
    <property type="match status" value="1"/>
</dbReference>
<evidence type="ECO:0000259" key="17">
    <source>
        <dbReference type="Pfam" id="PF00814"/>
    </source>
</evidence>
<evidence type="ECO:0000256" key="11">
    <source>
        <dbReference type="ARBA" id="ARBA00023315"/>
    </source>
</evidence>
<dbReference type="FunFam" id="3.30.420.40:FF:000141">
    <property type="entry name" value="Probable tRNA N6-adenosine threonylcarbamoyltransferase"/>
    <property type="match status" value="1"/>
</dbReference>
<keyword evidence="7 14" id="KW-0819">tRNA processing</keyword>
<comment type="subcellular location">
    <subcellularLocation>
        <location evidence="14">Cytoplasm</location>
    </subcellularLocation>
    <subcellularLocation>
        <location evidence="14">Nucleus</location>
    </subcellularLocation>
    <subcellularLocation>
        <location evidence="1">Membrane</location>
        <topology evidence="1">Multi-pass membrane protein</topology>
    </subcellularLocation>
</comment>
<feature type="binding site" evidence="14">
    <location>
        <position position="921"/>
    </location>
    <ligand>
        <name>a divalent metal cation</name>
        <dbReference type="ChEBI" id="CHEBI:60240"/>
    </ligand>
</feature>
<evidence type="ECO:0000256" key="6">
    <source>
        <dbReference type="ARBA" id="ARBA00022692"/>
    </source>
</evidence>
<evidence type="ECO:0000256" key="13">
    <source>
        <dbReference type="ARBA" id="ARBA00048117"/>
    </source>
</evidence>
<evidence type="ECO:0000256" key="15">
    <source>
        <dbReference type="SAM" id="MobiDB-lite"/>
    </source>
</evidence>
<dbReference type="PRINTS" id="PR00789">
    <property type="entry name" value="OSIALOPTASE"/>
</dbReference>
<dbReference type="STRING" id="112268.A0A182WBJ2"/>
<keyword evidence="20" id="KW-1185">Reference proteome</keyword>
<feature type="binding site" evidence="14">
    <location>
        <position position="780"/>
    </location>
    <ligand>
        <name>substrate</name>
    </ligand>
</feature>
<feature type="binding site" evidence="14">
    <location>
        <position position="727"/>
    </location>
    <ligand>
        <name>a divalent metal cation</name>
        <dbReference type="ChEBI" id="CHEBI:60240"/>
    </ligand>
</feature>
<feature type="binding site" evidence="14">
    <location>
        <position position="799"/>
    </location>
    <ligand>
        <name>substrate</name>
    </ligand>
</feature>
<dbReference type="SUPFAM" id="SSF53067">
    <property type="entry name" value="Actin-like ATPase domain"/>
    <property type="match status" value="1"/>
</dbReference>
<feature type="transmembrane region" description="Helical" evidence="16">
    <location>
        <begin position="598"/>
        <end position="625"/>
    </location>
</feature>
<comment type="cofactor">
    <cofactor evidence="14">
        <name>a divalent metal cation</name>
        <dbReference type="ChEBI" id="CHEBI:60240"/>
    </cofactor>
    <text evidence="14">Binds 1 divalent metal cation per subunit.</text>
</comment>
<name>A0A182WBJ2_9DIPT</name>
<evidence type="ECO:0000256" key="2">
    <source>
        <dbReference type="ARBA" id="ARBA00010596"/>
    </source>
</evidence>
<dbReference type="Pfam" id="PF04893">
    <property type="entry name" value="Yip1"/>
    <property type="match status" value="1"/>
</dbReference>
<dbReference type="HAMAP" id="MF_01446">
    <property type="entry name" value="Kae1"/>
    <property type="match status" value="1"/>
</dbReference>
<dbReference type="InterPro" id="IPR017860">
    <property type="entry name" value="Peptidase_M22_CS"/>
</dbReference>
<evidence type="ECO:0000256" key="7">
    <source>
        <dbReference type="ARBA" id="ARBA00022694"/>
    </source>
</evidence>
<feature type="transmembrane region" description="Helical" evidence="16">
    <location>
        <begin position="565"/>
        <end position="586"/>
    </location>
</feature>
<dbReference type="VEuPathDB" id="VectorBase:AMIN007721"/>
<feature type="transmembrane region" description="Helical" evidence="16">
    <location>
        <begin position="537"/>
        <end position="559"/>
    </location>
</feature>
<feature type="binding site" evidence="14">
    <location>
        <begin position="748"/>
        <end position="752"/>
    </location>
    <ligand>
        <name>substrate</name>
    </ligand>
</feature>
<feature type="region of interest" description="Disordered" evidence="15">
    <location>
        <begin position="380"/>
        <end position="404"/>
    </location>
</feature>
<evidence type="ECO:0000256" key="3">
    <source>
        <dbReference type="ARBA" id="ARBA00012156"/>
    </source>
</evidence>
<dbReference type="GO" id="GO:0046872">
    <property type="term" value="F:metal ion binding"/>
    <property type="evidence" value="ECO:0007669"/>
    <property type="project" value="UniProtKB-KW"/>
</dbReference>
<dbReference type="Gene3D" id="3.30.420.40">
    <property type="match status" value="2"/>
</dbReference>
<dbReference type="InterPro" id="IPR043129">
    <property type="entry name" value="ATPase_NBD"/>
</dbReference>
<dbReference type="EC" id="2.3.1.234" evidence="3"/>
<dbReference type="Proteomes" id="UP000075920">
    <property type="component" value="Unassembled WGS sequence"/>
</dbReference>
<dbReference type="GO" id="GO:0016020">
    <property type="term" value="C:membrane"/>
    <property type="evidence" value="ECO:0007669"/>
    <property type="project" value="UniProtKB-SubCell"/>
</dbReference>
<keyword evidence="5 14" id="KW-0808">Transferase</keyword>
<evidence type="ECO:0000256" key="1">
    <source>
        <dbReference type="ARBA" id="ARBA00004141"/>
    </source>
</evidence>
<evidence type="ECO:0000259" key="18">
    <source>
        <dbReference type="Pfam" id="PF04893"/>
    </source>
</evidence>
<organism evidence="19 20">
    <name type="scientific">Anopheles minimus</name>
    <dbReference type="NCBI Taxonomy" id="112268"/>
    <lineage>
        <taxon>Eukaryota</taxon>
        <taxon>Metazoa</taxon>
        <taxon>Ecdysozoa</taxon>
        <taxon>Arthropoda</taxon>
        <taxon>Hexapoda</taxon>
        <taxon>Insecta</taxon>
        <taxon>Pterygota</taxon>
        <taxon>Neoptera</taxon>
        <taxon>Endopterygota</taxon>
        <taxon>Diptera</taxon>
        <taxon>Nematocera</taxon>
        <taxon>Culicoidea</taxon>
        <taxon>Culicidae</taxon>
        <taxon>Anophelinae</taxon>
        <taxon>Anopheles</taxon>
    </lineage>
</organism>
<dbReference type="GO" id="GO:0061711">
    <property type="term" value="F:tRNA N(6)-L-threonylcarbamoyladenine synthase activity"/>
    <property type="evidence" value="ECO:0007669"/>
    <property type="project" value="UniProtKB-EC"/>
</dbReference>
<feature type="transmembrane region" description="Helical" evidence="16">
    <location>
        <begin position="493"/>
        <end position="516"/>
    </location>
</feature>
<evidence type="ECO:0000256" key="4">
    <source>
        <dbReference type="ARBA" id="ARBA00022490"/>
    </source>
</evidence>
<dbReference type="InterPro" id="IPR034680">
    <property type="entry name" value="Kae1_archaea_euk"/>
</dbReference>
<dbReference type="GO" id="GO:0005737">
    <property type="term" value="C:cytoplasm"/>
    <property type="evidence" value="ECO:0007669"/>
    <property type="project" value="UniProtKB-SubCell"/>
</dbReference>
<feature type="domain" description="Gcp-like" evidence="17">
    <location>
        <begin position="642"/>
        <end position="927"/>
    </location>
</feature>
<dbReference type="InterPro" id="IPR026698">
    <property type="entry name" value="UPF_C3orf38"/>
</dbReference>
<dbReference type="PANTHER" id="PTHR11735">
    <property type="entry name" value="TRNA N6-ADENOSINE THREONYLCARBAMOYLTRANSFERASE"/>
    <property type="match status" value="1"/>
</dbReference>
<evidence type="ECO:0000256" key="5">
    <source>
        <dbReference type="ARBA" id="ARBA00022679"/>
    </source>
</evidence>
<evidence type="ECO:0000256" key="14">
    <source>
        <dbReference type="HAMAP-Rule" id="MF_03180"/>
    </source>
</evidence>
<keyword evidence="10 16" id="KW-0472">Membrane</keyword>
<comment type="similarity">
    <text evidence="14">Belongs to the KAE1 / TsaD family.</text>
</comment>
<dbReference type="PROSITE" id="PS01016">
    <property type="entry name" value="GLYCOPROTEASE"/>
    <property type="match status" value="1"/>
</dbReference>
<dbReference type="PANTHER" id="PTHR11735:SF14">
    <property type="entry name" value="TRNA N6-ADENOSINE THREONYLCARBAMOYLTRANSFERASE"/>
    <property type="match status" value="1"/>
</dbReference>
<feature type="binding site" evidence="14">
    <location>
        <position position="795"/>
    </location>
    <ligand>
        <name>substrate</name>
    </ligand>
</feature>
<feature type="binding site" evidence="14">
    <location>
        <position position="731"/>
    </location>
    <ligand>
        <name>a divalent metal cation</name>
        <dbReference type="ChEBI" id="CHEBI:60240"/>
    </ligand>
</feature>
<sequence>MVISAEHERNGIADFFTQVDPEVRKVTLAIGNIISKNSIKEITLEKSLNVMMEHCRDAGTLLAKNIVKTEYLVKYLQSYNISLPPDSSKAMIIEHCLQLWRRKYGGSSDAPYVPSSNDMPGPSSTSYAFPSTSADSSCSSGTTLQNHIDNYNALAASSNGVFFSENTNGPGDESDTEPPGLEQYPVNLLALDYTVWFFLKWNRNSLDESAFWNDANCTVMLEISETQQGTEQVCGPQDIINLILSLKFQYNFQLVPNIMFDGCQGRIMESGVLALSCGVVYNNQPGPDNRFVCLGEFETLIGLRRDPMENNNWKIRMLKLYIRYKKVDNLPALANSKMLNNFFFIYHRKMDASVEDLLSFKEFPLINEASGSQSAQININSPQRSLPNIDDPDDQDGTPKASNSAKGGSIFTFEYYQRFFDVDTMIVVDRIATSMIPKRAPVNYLKLNIATNPDLYGPVWIVLTLIFTIAISGNMASYLQNTGNHHWRYNFHLVSYSATAIIMYTLLVPCALWGFLKWSIRATDMDMDEEEEVGTPSLLSLICIYGYSLAIYIPVSVLWTIQVSLFQWLLVITGAFLSGFALLTILMPAVKKSRYSLFIVLAIELAHFALAAVPYCILMVIAIGFEGSANKIGVGIVRDGEVLANERETYITPPGEGFLPKETAQHHRSRVLDILKRALDVSGITPKEIDVVCYTKGPGMAPPLLVVAIVARTVAQIWNKPILGINHCIGHIEMGRLITKAANPTVLYVSGGNTQIISYACKRYRIFGETIDIAIGNCLDRFARIIHLSNDPSPGYNIEQMAKKGKNYVPLPYSVKGMDMSFSGILSFLEQKARPKEKHRKMQPKTSQEKWSDEDLCFSLQETLFAMLVETTERAMAHTGSTEVLIVGGVGCNIRLQEMMGIMCEERGAKLFATDERFCIDNGVMIAHAGWEMFRSGTRMSWNDATITQRFRTDEVEVTWRSD</sequence>
<dbReference type="AlphaFoldDB" id="A0A182WBJ2"/>
<feature type="binding site" evidence="14">
    <location>
        <position position="748"/>
    </location>
    <ligand>
        <name>a divalent metal cation</name>
        <dbReference type="ChEBI" id="CHEBI:60240"/>
    </ligand>
</feature>
<comment type="similarity">
    <text evidence="2">Belongs to the YIP1 family.</text>
</comment>
<dbReference type="InterPro" id="IPR000905">
    <property type="entry name" value="Gcp-like_dom"/>
</dbReference>
<evidence type="ECO:0000256" key="8">
    <source>
        <dbReference type="ARBA" id="ARBA00022723"/>
    </source>
</evidence>
<comment type="catalytic activity">
    <reaction evidence="13 14">
        <text>L-threonylcarbamoyladenylate + adenosine(37) in tRNA = N(6)-L-threonylcarbamoyladenosine(37) in tRNA + AMP + H(+)</text>
        <dbReference type="Rhea" id="RHEA:37059"/>
        <dbReference type="Rhea" id="RHEA-COMP:10162"/>
        <dbReference type="Rhea" id="RHEA-COMP:10163"/>
        <dbReference type="ChEBI" id="CHEBI:15378"/>
        <dbReference type="ChEBI" id="CHEBI:73682"/>
        <dbReference type="ChEBI" id="CHEBI:74411"/>
        <dbReference type="ChEBI" id="CHEBI:74418"/>
        <dbReference type="ChEBI" id="CHEBI:456215"/>
        <dbReference type="EC" id="2.3.1.234"/>
    </reaction>
</comment>
<dbReference type="Pfam" id="PF15008">
    <property type="entry name" value="DUF4518"/>
    <property type="match status" value="1"/>
</dbReference>